<dbReference type="PANTHER" id="PTHR32071:SF117">
    <property type="entry name" value="PTS-DEPENDENT DIHYDROXYACETONE KINASE OPERON REGULATORY PROTEIN-RELATED"/>
    <property type="match status" value="1"/>
</dbReference>
<accession>A0A8A4TTR4</accession>
<dbReference type="SUPFAM" id="SSF52172">
    <property type="entry name" value="CheY-like"/>
    <property type="match status" value="1"/>
</dbReference>
<dbReference type="InterPro" id="IPR025944">
    <property type="entry name" value="Sigma_54_int_dom_CS"/>
</dbReference>
<gene>
    <name evidence="10" type="ORF">J3U87_08500</name>
</gene>
<feature type="compositionally biased region" description="Polar residues" evidence="7">
    <location>
        <begin position="486"/>
        <end position="498"/>
    </location>
</feature>
<feature type="modified residue" description="4-aspartylphosphate" evidence="6">
    <location>
        <position position="72"/>
    </location>
</feature>
<dbReference type="InterPro" id="IPR058031">
    <property type="entry name" value="AAA_lid_NorR"/>
</dbReference>
<dbReference type="Gene3D" id="3.40.50.300">
    <property type="entry name" value="P-loop containing nucleotide triphosphate hydrolases"/>
    <property type="match status" value="1"/>
</dbReference>
<dbReference type="KEGG" id="scor:J3U87_08500"/>
<evidence type="ECO:0000259" key="9">
    <source>
        <dbReference type="PROSITE" id="PS50110"/>
    </source>
</evidence>
<keyword evidence="4" id="KW-0238">DNA-binding</keyword>
<dbReference type="EMBL" id="CP071793">
    <property type="protein sequence ID" value="QTD52498.1"/>
    <property type="molecule type" value="Genomic_DNA"/>
</dbReference>
<dbReference type="InterPro" id="IPR003593">
    <property type="entry name" value="AAA+_ATPase"/>
</dbReference>
<keyword evidence="5" id="KW-0804">Transcription</keyword>
<evidence type="ECO:0000313" key="11">
    <source>
        <dbReference type="Proteomes" id="UP000663929"/>
    </source>
</evidence>
<reference evidence="10" key="1">
    <citation type="submission" date="2021-03" db="EMBL/GenBank/DDBJ databases">
        <title>Acanthopleuribacteraceae sp. M133.</title>
        <authorList>
            <person name="Wang G."/>
        </authorList>
    </citation>
    <scope>NUCLEOTIDE SEQUENCE</scope>
    <source>
        <strain evidence="10">M133</strain>
    </source>
</reference>
<dbReference type="PROSITE" id="PS50045">
    <property type="entry name" value="SIGMA54_INTERACT_4"/>
    <property type="match status" value="1"/>
</dbReference>
<dbReference type="GO" id="GO:0005524">
    <property type="term" value="F:ATP binding"/>
    <property type="evidence" value="ECO:0007669"/>
    <property type="project" value="UniProtKB-KW"/>
</dbReference>
<evidence type="ECO:0000256" key="6">
    <source>
        <dbReference type="PROSITE-ProRule" id="PRU00169"/>
    </source>
</evidence>
<dbReference type="GO" id="GO:0006355">
    <property type="term" value="P:regulation of DNA-templated transcription"/>
    <property type="evidence" value="ECO:0007669"/>
    <property type="project" value="InterPro"/>
</dbReference>
<dbReference type="GO" id="GO:0000160">
    <property type="term" value="P:phosphorelay signal transduction system"/>
    <property type="evidence" value="ECO:0007669"/>
    <property type="project" value="InterPro"/>
</dbReference>
<dbReference type="Gene3D" id="1.10.8.60">
    <property type="match status" value="1"/>
</dbReference>
<dbReference type="GO" id="GO:0003677">
    <property type="term" value="F:DNA binding"/>
    <property type="evidence" value="ECO:0007669"/>
    <property type="project" value="UniProtKB-KW"/>
</dbReference>
<protein>
    <submittedName>
        <fullName evidence="10">Sigma-54-dependent Fis family transcriptional regulator</fullName>
    </submittedName>
</protein>
<evidence type="ECO:0000256" key="4">
    <source>
        <dbReference type="ARBA" id="ARBA00023125"/>
    </source>
</evidence>
<dbReference type="InterPro" id="IPR011006">
    <property type="entry name" value="CheY-like_superfamily"/>
</dbReference>
<organism evidence="10 11">
    <name type="scientific">Sulfidibacter corallicola</name>
    <dbReference type="NCBI Taxonomy" id="2818388"/>
    <lineage>
        <taxon>Bacteria</taxon>
        <taxon>Pseudomonadati</taxon>
        <taxon>Acidobacteriota</taxon>
        <taxon>Holophagae</taxon>
        <taxon>Acanthopleuribacterales</taxon>
        <taxon>Acanthopleuribacteraceae</taxon>
        <taxon>Sulfidibacter</taxon>
    </lineage>
</organism>
<evidence type="ECO:0000256" key="1">
    <source>
        <dbReference type="ARBA" id="ARBA00022741"/>
    </source>
</evidence>
<dbReference type="SMART" id="SM00448">
    <property type="entry name" value="REC"/>
    <property type="match status" value="1"/>
</dbReference>
<feature type="domain" description="Response regulatory" evidence="9">
    <location>
        <begin position="21"/>
        <end position="138"/>
    </location>
</feature>
<feature type="region of interest" description="Disordered" evidence="7">
    <location>
        <begin position="471"/>
        <end position="498"/>
    </location>
</feature>
<keyword evidence="3" id="KW-0805">Transcription regulation</keyword>
<dbReference type="InterPro" id="IPR025662">
    <property type="entry name" value="Sigma_54_int_dom_ATP-bd_1"/>
</dbReference>
<evidence type="ECO:0000256" key="7">
    <source>
        <dbReference type="SAM" id="MobiDB-lite"/>
    </source>
</evidence>
<dbReference type="SUPFAM" id="SSF52540">
    <property type="entry name" value="P-loop containing nucleoside triphosphate hydrolases"/>
    <property type="match status" value="1"/>
</dbReference>
<evidence type="ECO:0000256" key="3">
    <source>
        <dbReference type="ARBA" id="ARBA00023015"/>
    </source>
</evidence>
<dbReference type="Pfam" id="PF00072">
    <property type="entry name" value="Response_reg"/>
    <property type="match status" value="1"/>
</dbReference>
<keyword evidence="1" id="KW-0547">Nucleotide-binding</keyword>
<dbReference type="RefSeq" id="WP_237382606.1">
    <property type="nucleotide sequence ID" value="NZ_CP071793.1"/>
</dbReference>
<keyword evidence="6" id="KW-0597">Phosphoprotein</keyword>
<dbReference type="InterPro" id="IPR009057">
    <property type="entry name" value="Homeodomain-like_sf"/>
</dbReference>
<dbReference type="Pfam" id="PF00158">
    <property type="entry name" value="Sigma54_activat"/>
    <property type="match status" value="1"/>
</dbReference>
<dbReference type="PROSITE" id="PS00688">
    <property type="entry name" value="SIGMA54_INTERACT_3"/>
    <property type="match status" value="1"/>
</dbReference>
<evidence type="ECO:0000256" key="5">
    <source>
        <dbReference type="ARBA" id="ARBA00023163"/>
    </source>
</evidence>
<dbReference type="InterPro" id="IPR002078">
    <property type="entry name" value="Sigma_54_int"/>
</dbReference>
<dbReference type="CDD" id="cd17569">
    <property type="entry name" value="REC_HupR-like"/>
    <property type="match status" value="1"/>
</dbReference>
<dbReference type="Gene3D" id="1.10.10.60">
    <property type="entry name" value="Homeodomain-like"/>
    <property type="match status" value="1"/>
</dbReference>
<sequence length="498" mass="55515">MAIFKTKPTSIRETRATPRRGILLVDDEPDILDAIAESLSDRYRVETATCGEEGLDLLARLGASEIQAIIADQRMPGMSGVEFLDRARCLYPEVGRIVLTGYTDFQAAVQSINQCKASAFLLKPFDRGDLLNTIEKVLHEADLRNQAVRNLTLKGIAGSRMRAFLQSHATITDSDATVLIQGETGTGKELVARALHDNSHRAGKPFVAIHCAALPETLFEAELFGHRQGAFTGAHRDRKGRVNQARGGTLFIDEVGEIPPSVQGKLLRFFQSGEYQRVGCDMVGHADVRIVAATHRNLREMVEEGSFRQDLYYRLNVLVLSVPALRERLGDLQELVEMFLMKYSKGAKTLSRQALMVLHGYDYPGNVRQLEHCIQRACALCQIGEIGPHHLSPEILEHFGRHQPLDDGAYRFEELTNAELKAARALVSKHAVEKLERTFLKQLMARFDSIVAAARHAGMARAYLHRLLTKHQLRPPKPSSERSTEQARASSRSINPTK</sequence>
<dbReference type="CDD" id="cd00009">
    <property type="entry name" value="AAA"/>
    <property type="match status" value="1"/>
</dbReference>
<evidence type="ECO:0000256" key="2">
    <source>
        <dbReference type="ARBA" id="ARBA00022840"/>
    </source>
</evidence>
<dbReference type="FunFam" id="3.40.50.300:FF:000006">
    <property type="entry name" value="DNA-binding transcriptional regulator NtrC"/>
    <property type="match status" value="1"/>
</dbReference>
<dbReference type="InterPro" id="IPR001789">
    <property type="entry name" value="Sig_transdc_resp-reg_receiver"/>
</dbReference>
<evidence type="ECO:0000313" key="10">
    <source>
        <dbReference type="EMBL" id="QTD52498.1"/>
    </source>
</evidence>
<keyword evidence="11" id="KW-1185">Reference proteome</keyword>
<dbReference type="InterPro" id="IPR027417">
    <property type="entry name" value="P-loop_NTPase"/>
</dbReference>
<proteinExistence type="predicted"/>
<keyword evidence="2" id="KW-0067">ATP-binding</keyword>
<dbReference type="PROSITE" id="PS00675">
    <property type="entry name" value="SIGMA54_INTERACT_1"/>
    <property type="match status" value="1"/>
</dbReference>
<name>A0A8A4TTR4_SULCO</name>
<dbReference type="AlphaFoldDB" id="A0A8A4TTR4"/>
<dbReference type="Proteomes" id="UP000663929">
    <property type="component" value="Chromosome"/>
</dbReference>
<dbReference type="SUPFAM" id="SSF46689">
    <property type="entry name" value="Homeodomain-like"/>
    <property type="match status" value="1"/>
</dbReference>
<dbReference type="SMART" id="SM00382">
    <property type="entry name" value="AAA"/>
    <property type="match status" value="1"/>
</dbReference>
<feature type="domain" description="Sigma-54 factor interaction" evidence="8">
    <location>
        <begin position="161"/>
        <end position="379"/>
    </location>
</feature>
<dbReference type="Pfam" id="PF25601">
    <property type="entry name" value="AAA_lid_14"/>
    <property type="match status" value="1"/>
</dbReference>
<evidence type="ECO:0000259" key="8">
    <source>
        <dbReference type="PROSITE" id="PS50045"/>
    </source>
</evidence>
<dbReference type="PROSITE" id="PS50110">
    <property type="entry name" value="RESPONSE_REGULATORY"/>
    <property type="match status" value="1"/>
</dbReference>
<dbReference type="PANTHER" id="PTHR32071">
    <property type="entry name" value="TRANSCRIPTIONAL REGULATORY PROTEIN"/>
    <property type="match status" value="1"/>
</dbReference>
<dbReference type="Gene3D" id="3.40.50.2300">
    <property type="match status" value="1"/>
</dbReference>